<evidence type="ECO:0000313" key="4">
    <source>
        <dbReference type="EMBL" id="MCN9242769.1"/>
    </source>
</evidence>
<sequence length="199" mass="20620">MGEEAHSGQDARDPWAPPEHKVPLDKPQAGPPPSPFPYHGRSAPPPPGGGDQGFPVPPPPIAPTGPGAVPYDASGYYAGYGWPGMPMQPRNGLGIAALVLGILSVCLFCLYGVVSLVLGILAVVFGVKGRKRADQGEADNYGQAQAGFVLGIIGLALGVAVITLMIIGIFFAVTHIPADPDSPYAGDALRTSVTMLFRR</sequence>
<evidence type="ECO:0000256" key="1">
    <source>
        <dbReference type="SAM" id="MobiDB-lite"/>
    </source>
</evidence>
<feature type="region of interest" description="Disordered" evidence="1">
    <location>
        <begin position="1"/>
        <end position="65"/>
    </location>
</feature>
<dbReference type="Pfam" id="PF13828">
    <property type="entry name" value="DUF4190"/>
    <property type="match status" value="1"/>
</dbReference>
<dbReference type="InterPro" id="IPR025241">
    <property type="entry name" value="DUF4190"/>
</dbReference>
<feature type="domain" description="DUF4190" evidence="3">
    <location>
        <begin position="93"/>
        <end position="160"/>
    </location>
</feature>
<dbReference type="EMBL" id="JAMWMR010000016">
    <property type="protein sequence ID" value="MCN9242769.1"/>
    <property type="molecule type" value="Genomic_DNA"/>
</dbReference>
<evidence type="ECO:0000259" key="3">
    <source>
        <dbReference type="Pfam" id="PF13828"/>
    </source>
</evidence>
<keyword evidence="5" id="KW-1185">Reference proteome</keyword>
<proteinExistence type="predicted"/>
<dbReference type="Proteomes" id="UP001523219">
    <property type="component" value="Unassembled WGS sequence"/>
</dbReference>
<reference evidence="4 5" key="1">
    <citation type="submission" date="2022-05" db="EMBL/GenBank/DDBJ databases">
        <title>Streptomyces sp. nov. RY43-2 isolated from soil of a peat swamp forest.</title>
        <authorList>
            <person name="Kanchanasin P."/>
            <person name="Tanasupawat S."/>
            <person name="Phongsopitanun W."/>
        </authorList>
    </citation>
    <scope>NUCLEOTIDE SEQUENCE [LARGE SCALE GENOMIC DNA]</scope>
    <source>
        <strain evidence="4 5">RY43-2</strain>
    </source>
</reference>
<comment type="caution">
    <text evidence="4">The sequence shown here is derived from an EMBL/GenBank/DDBJ whole genome shotgun (WGS) entry which is preliminary data.</text>
</comment>
<protein>
    <submittedName>
        <fullName evidence="4">DUF4190 domain-containing protein</fullName>
    </submittedName>
</protein>
<feature type="compositionally biased region" description="Basic and acidic residues" evidence="1">
    <location>
        <begin position="1"/>
        <end position="24"/>
    </location>
</feature>
<keyword evidence="2" id="KW-1133">Transmembrane helix</keyword>
<feature type="transmembrane region" description="Helical" evidence="2">
    <location>
        <begin position="148"/>
        <end position="173"/>
    </location>
</feature>
<gene>
    <name evidence="4" type="ORF">NGF19_18530</name>
</gene>
<evidence type="ECO:0000256" key="2">
    <source>
        <dbReference type="SAM" id="Phobius"/>
    </source>
</evidence>
<name>A0ABT0ZGR4_9ACTN</name>
<feature type="transmembrane region" description="Helical" evidence="2">
    <location>
        <begin position="95"/>
        <end position="127"/>
    </location>
</feature>
<keyword evidence="2" id="KW-0472">Membrane</keyword>
<accession>A0ABT0ZGR4</accession>
<evidence type="ECO:0000313" key="5">
    <source>
        <dbReference type="Proteomes" id="UP001523219"/>
    </source>
</evidence>
<organism evidence="4 5">
    <name type="scientific">Streptomyces macrolidinus</name>
    <dbReference type="NCBI Taxonomy" id="2952607"/>
    <lineage>
        <taxon>Bacteria</taxon>
        <taxon>Bacillati</taxon>
        <taxon>Actinomycetota</taxon>
        <taxon>Actinomycetes</taxon>
        <taxon>Kitasatosporales</taxon>
        <taxon>Streptomycetaceae</taxon>
        <taxon>Streptomyces</taxon>
    </lineage>
</organism>
<keyword evidence="2" id="KW-0812">Transmembrane</keyword>